<evidence type="ECO:0000313" key="2">
    <source>
        <dbReference type="Proteomes" id="UP000199455"/>
    </source>
</evidence>
<name>A0A1G6XUQ0_9SPHI</name>
<dbReference type="RefSeq" id="WP_143009614.1">
    <property type="nucleotide sequence ID" value="NZ_FMZH01000008.1"/>
</dbReference>
<dbReference type="EMBL" id="FMZH01000008">
    <property type="protein sequence ID" value="SDD81909.1"/>
    <property type="molecule type" value="Genomic_DNA"/>
</dbReference>
<keyword evidence="2" id="KW-1185">Reference proteome</keyword>
<reference evidence="2" key="1">
    <citation type="submission" date="2016-10" db="EMBL/GenBank/DDBJ databases">
        <authorList>
            <person name="Varghese N."/>
            <person name="Submissions S."/>
        </authorList>
    </citation>
    <scope>NUCLEOTIDE SEQUENCE [LARGE SCALE GENOMIC DNA]</scope>
    <source>
        <strain evidence="2">DSM 18609</strain>
    </source>
</reference>
<evidence type="ECO:0000313" key="1">
    <source>
        <dbReference type="EMBL" id="SDD81909.1"/>
    </source>
</evidence>
<accession>A0A1G6XUQ0</accession>
<proteinExistence type="predicted"/>
<dbReference type="Proteomes" id="UP000199455">
    <property type="component" value="Unassembled WGS sequence"/>
</dbReference>
<protein>
    <submittedName>
        <fullName evidence="1">Uncharacterized protein</fullName>
    </submittedName>
</protein>
<sequence length="110" mass="12586">MTKKQKYSISFQRQVISGAIENIVSTTNIENKLIAIHIENSGVIDTKSQIEELQKALNNEKIQQHWGEIRGSQLDIFVSSGTVQIGYTNREIPLNDFKGLLEEWLEFITH</sequence>
<gene>
    <name evidence="1" type="ORF">SAMN04488024_10850</name>
</gene>
<organism evidence="1 2">
    <name type="scientific">Pedobacter soli</name>
    <dbReference type="NCBI Taxonomy" id="390242"/>
    <lineage>
        <taxon>Bacteria</taxon>
        <taxon>Pseudomonadati</taxon>
        <taxon>Bacteroidota</taxon>
        <taxon>Sphingobacteriia</taxon>
        <taxon>Sphingobacteriales</taxon>
        <taxon>Sphingobacteriaceae</taxon>
        <taxon>Pedobacter</taxon>
    </lineage>
</organism>
<dbReference type="AlphaFoldDB" id="A0A1G6XUQ0"/>